<feature type="signal peptide" evidence="2">
    <location>
        <begin position="1"/>
        <end position="20"/>
    </location>
</feature>
<dbReference type="EMBL" id="KZ990941">
    <property type="protein sequence ID" value="RKP23474.1"/>
    <property type="molecule type" value="Genomic_DNA"/>
</dbReference>
<dbReference type="Proteomes" id="UP000278143">
    <property type="component" value="Unassembled WGS sequence"/>
</dbReference>
<gene>
    <name evidence="3" type="ORF">SYNPS1DRAFT_30778</name>
</gene>
<keyword evidence="1" id="KW-1133">Transmembrane helix</keyword>
<organism evidence="3 4">
    <name type="scientific">Syncephalis pseudoplumigaleata</name>
    <dbReference type="NCBI Taxonomy" id="1712513"/>
    <lineage>
        <taxon>Eukaryota</taxon>
        <taxon>Fungi</taxon>
        <taxon>Fungi incertae sedis</taxon>
        <taxon>Zoopagomycota</taxon>
        <taxon>Zoopagomycotina</taxon>
        <taxon>Zoopagomycetes</taxon>
        <taxon>Zoopagales</taxon>
        <taxon>Piptocephalidaceae</taxon>
        <taxon>Syncephalis</taxon>
    </lineage>
</organism>
<evidence type="ECO:0000313" key="4">
    <source>
        <dbReference type="Proteomes" id="UP000278143"/>
    </source>
</evidence>
<proteinExistence type="predicted"/>
<keyword evidence="1" id="KW-0472">Membrane</keyword>
<keyword evidence="2" id="KW-0732">Signal</keyword>
<keyword evidence="1" id="KW-0812">Transmembrane</keyword>
<sequence>MWKPLLLIVMGVLVQCSCTAATIAVRGPHRLETFATYDPIKMDQNFSPITGIVLPIRFERKRRCRIRARTPHSYANKNFTFPPENPGFIVMENEAGQEYTGCKSFEDLENAIARYSRWLVKRKYFPIKAVMIKHWSLNNYFSDMYNGALSYVIDTRPANRIPIVLVTFDTFKRVHFLSRKKEVWVAGTLTHERSAWNAILLSSWYKAFLWLFFALNALFVVHGFGRIVFVSVYGAFRSELRTVAFAIAICSAI</sequence>
<evidence type="ECO:0000256" key="2">
    <source>
        <dbReference type="SAM" id="SignalP"/>
    </source>
</evidence>
<evidence type="ECO:0000256" key="1">
    <source>
        <dbReference type="SAM" id="Phobius"/>
    </source>
</evidence>
<feature type="transmembrane region" description="Helical" evidence="1">
    <location>
        <begin position="207"/>
        <end position="236"/>
    </location>
</feature>
<evidence type="ECO:0000313" key="3">
    <source>
        <dbReference type="EMBL" id="RKP23474.1"/>
    </source>
</evidence>
<name>A0A4P9YUG5_9FUNG</name>
<keyword evidence="4" id="KW-1185">Reference proteome</keyword>
<dbReference type="OrthoDB" id="10456592at2759"/>
<protein>
    <submittedName>
        <fullName evidence="3">Uncharacterized protein</fullName>
    </submittedName>
</protein>
<feature type="chain" id="PRO_5020280802" evidence="2">
    <location>
        <begin position="21"/>
        <end position="253"/>
    </location>
</feature>
<reference evidence="4" key="1">
    <citation type="journal article" date="2018" name="Nat. Microbiol.">
        <title>Leveraging single-cell genomics to expand the fungal tree of life.</title>
        <authorList>
            <person name="Ahrendt S.R."/>
            <person name="Quandt C.A."/>
            <person name="Ciobanu D."/>
            <person name="Clum A."/>
            <person name="Salamov A."/>
            <person name="Andreopoulos B."/>
            <person name="Cheng J.F."/>
            <person name="Woyke T."/>
            <person name="Pelin A."/>
            <person name="Henrissat B."/>
            <person name="Reynolds N.K."/>
            <person name="Benny G.L."/>
            <person name="Smith M.E."/>
            <person name="James T.Y."/>
            <person name="Grigoriev I.V."/>
        </authorList>
    </citation>
    <scope>NUCLEOTIDE SEQUENCE [LARGE SCALE GENOMIC DNA]</scope>
    <source>
        <strain evidence="4">Benny S71-1</strain>
    </source>
</reference>
<accession>A0A4P9YUG5</accession>
<feature type="non-terminal residue" evidence="3">
    <location>
        <position position="253"/>
    </location>
</feature>
<dbReference type="AlphaFoldDB" id="A0A4P9YUG5"/>